<sequence length="365" mass="37510">MTGGFPRPVRRLPIASIASIAARPSFESFELHALLRVARVLAALAALLAFAALSGCSSMLWGNQQAPIVDATVMPVEPASAPAAASAPEPAETANEPEQPKKPKKPVVKPRRVEPAPAVAAPPPPPPPPAPRQLILLRAIDRNAAHTLLDSQVQKPDGKPVGRAVDMIADAGGKPLEMVVNLQGFLGVGDRKVNFPWSAFRFTPSVKAAPITLNAGAVPAAPNKTNAPQLPMLDATVERANGAKVGRVVDVLIDGNAQPQAVVLDVSGMVSTERRTIAANWSALHFVTRDKELHPLLELSDAQINATPPYAADKPIRAVSPGPAPTPAASAVPAASAPGASAGGSANAAPPGSTAVTVSNARAVR</sequence>
<evidence type="ECO:0000313" key="4">
    <source>
        <dbReference type="Proteomes" id="UP000583127"/>
    </source>
</evidence>
<feature type="domain" description="PRC-barrel" evidence="2">
    <location>
        <begin position="143"/>
        <end position="198"/>
    </location>
</feature>
<proteinExistence type="predicted"/>
<keyword evidence="4" id="KW-1185">Reference proteome</keyword>
<feature type="compositionally biased region" description="Low complexity" evidence="1">
    <location>
        <begin position="327"/>
        <end position="355"/>
    </location>
</feature>
<evidence type="ECO:0000259" key="2">
    <source>
        <dbReference type="Pfam" id="PF05239"/>
    </source>
</evidence>
<dbReference type="Pfam" id="PF05239">
    <property type="entry name" value="PRC"/>
    <property type="match status" value="1"/>
</dbReference>
<reference evidence="3 4" key="1">
    <citation type="submission" date="2020-04" db="EMBL/GenBank/DDBJ databases">
        <title>Paraburkholderia sp. G-4-1-8 isolated from soil.</title>
        <authorList>
            <person name="Dahal R.H."/>
        </authorList>
    </citation>
    <scope>NUCLEOTIDE SEQUENCE [LARGE SCALE GENOMIC DNA]</scope>
    <source>
        <strain evidence="3 4">G-4-1-8</strain>
    </source>
</reference>
<dbReference type="InterPro" id="IPR027275">
    <property type="entry name" value="PRC-brl_dom"/>
</dbReference>
<comment type="caution">
    <text evidence="3">The sequence shown here is derived from an EMBL/GenBank/DDBJ whole genome shotgun (WGS) entry which is preliminary data.</text>
</comment>
<name>A0A7Y0A1P3_9BURK</name>
<organism evidence="3 4">
    <name type="scientific">Paraburkholderia antibiotica</name>
    <dbReference type="NCBI Taxonomy" id="2728839"/>
    <lineage>
        <taxon>Bacteria</taxon>
        <taxon>Pseudomonadati</taxon>
        <taxon>Pseudomonadota</taxon>
        <taxon>Betaproteobacteria</taxon>
        <taxon>Burkholderiales</taxon>
        <taxon>Burkholderiaceae</taxon>
        <taxon>Paraburkholderia</taxon>
    </lineage>
</organism>
<gene>
    <name evidence="3" type="ORF">HHL14_28880</name>
</gene>
<dbReference type="PANTHER" id="PTHR36505:SF1">
    <property type="entry name" value="BLR1072 PROTEIN"/>
    <property type="match status" value="1"/>
</dbReference>
<feature type="region of interest" description="Disordered" evidence="1">
    <location>
        <begin position="80"/>
        <end position="131"/>
    </location>
</feature>
<dbReference type="SUPFAM" id="SSF50346">
    <property type="entry name" value="PRC-barrel domain"/>
    <property type="match status" value="2"/>
</dbReference>
<protein>
    <submittedName>
        <fullName evidence="3">PRC-barrel domain containing protein</fullName>
    </submittedName>
</protein>
<evidence type="ECO:0000256" key="1">
    <source>
        <dbReference type="SAM" id="MobiDB-lite"/>
    </source>
</evidence>
<dbReference type="EMBL" id="JABBFZ010000026">
    <property type="protein sequence ID" value="NML34828.1"/>
    <property type="molecule type" value="Genomic_DNA"/>
</dbReference>
<dbReference type="RefSeq" id="WP_169501016.1">
    <property type="nucleotide sequence ID" value="NZ_JABBFZ010000026.1"/>
</dbReference>
<accession>A0A7Y0A1P3</accession>
<evidence type="ECO:0000313" key="3">
    <source>
        <dbReference type="EMBL" id="NML34828.1"/>
    </source>
</evidence>
<feature type="region of interest" description="Disordered" evidence="1">
    <location>
        <begin position="313"/>
        <end position="365"/>
    </location>
</feature>
<dbReference type="AlphaFoldDB" id="A0A7Y0A1P3"/>
<dbReference type="Gene3D" id="2.30.30.240">
    <property type="entry name" value="PRC-barrel domain"/>
    <property type="match status" value="2"/>
</dbReference>
<dbReference type="PANTHER" id="PTHR36505">
    <property type="entry name" value="BLR1072 PROTEIN"/>
    <property type="match status" value="1"/>
</dbReference>
<feature type="compositionally biased region" description="Polar residues" evidence="1">
    <location>
        <begin position="356"/>
        <end position="365"/>
    </location>
</feature>
<dbReference type="InterPro" id="IPR011033">
    <property type="entry name" value="PRC_barrel-like_sf"/>
</dbReference>
<feature type="compositionally biased region" description="Low complexity" evidence="1">
    <location>
        <begin position="80"/>
        <end position="97"/>
    </location>
</feature>
<feature type="compositionally biased region" description="Pro residues" evidence="1">
    <location>
        <begin position="120"/>
        <end position="131"/>
    </location>
</feature>
<dbReference type="Proteomes" id="UP000583127">
    <property type="component" value="Unassembled WGS sequence"/>
</dbReference>